<feature type="domain" description="DUF6094" evidence="1">
    <location>
        <begin position="19"/>
        <end position="200"/>
    </location>
</feature>
<dbReference type="OrthoDB" id="1843260at2"/>
<keyword evidence="3" id="KW-1185">Reference proteome</keyword>
<dbReference type="EMBL" id="AFAY01000003">
    <property type="protein sequence ID" value="EGF12109.1"/>
    <property type="molecule type" value="Genomic_DNA"/>
</dbReference>
<evidence type="ECO:0000259" key="1">
    <source>
        <dbReference type="Pfam" id="PF19587"/>
    </source>
</evidence>
<dbReference type="InterPro" id="IPR046076">
    <property type="entry name" value="DUF6094"/>
</dbReference>
<name>F2B8N6_9NEIS</name>
<dbReference type="RefSeq" id="WP_007341104.1">
    <property type="nucleotide sequence ID" value="NZ_GL878494.1"/>
</dbReference>
<organism evidence="2 3">
    <name type="scientific">Neisseria bacilliformis ATCC BAA-1200</name>
    <dbReference type="NCBI Taxonomy" id="888742"/>
    <lineage>
        <taxon>Bacteria</taxon>
        <taxon>Pseudomonadati</taxon>
        <taxon>Pseudomonadota</taxon>
        <taxon>Betaproteobacteria</taxon>
        <taxon>Neisseriales</taxon>
        <taxon>Neisseriaceae</taxon>
        <taxon>Neisseria</taxon>
    </lineage>
</organism>
<dbReference type="InterPro" id="IPR029063">
    <property type="entry name" value="SAM-dependent_MTases_sf"/>
</dbReference>
<dbReference type="SUPFAM" id="SSF53335">
    <property type="entry name" value="S-adenosyl-L-methionine-dependent methyltransferases"/>
    <property type="match status" value="1"/>
</dbReference>
<accession>F2B8N6</accession>
<evidence type="ECO:0000313" key="3">
    <source>
        <dbReference type="Proteomes" id="UP000004105"/>
    </source>
</evidence>
<dbReference type="PRINTS" id="PR00507">
    <property type="entry name" value="N12N6MTFRASE"/>
</dbReference>
<dbReference type="AlphaFoldDB" id="F2B8N6"/>
<dbReference type="Proteomes" id="UP000004105">
    <property type="component" value="Unassembled WGS sequence"/>
</dbReference>
<protein>
    <submittedName>
        <fullName evidence="2">YdhA like protein</fullName>
    </submittedName>
</protein>
<proteinExistence type="predicted"/>
<comment type="caution">
    <text evidence="2">The sequence shown here is derived from an EMBL/GenBank/DDBJ whole genome shotgun (WGS) entry which is preliminary data.</text>
</comment>
<sequence length="374" mass="41141">MLSQSQPQQNHLMFDRVAYNHIKNGYFPTDDATLAGITERLDIGGGEVRIFDPCCGEGLALETLADYLTACGSRCRTFGIELDRQRADAAAQRLEHLVRADIENCILQAKTVGLLFLNPPYGFAAKDQLDNRKAQRLEEVFFAKTAGVLQTGGILVLIVPTQALTEGFCREIASYFTDIRIFKAGVDTYRQVVIMGIKAANRSQIGKKLVQQQTQTLLASEHAEDIGSEADYCYEVPPAAVKPFKPLCFEVSADVLVEELPALHGQTLWPHFGHWFGAHLVQEKRRPLCALGQWHSALALAAGQVSGIVTAADGRRLLVKGSTHKTKVVTTAEEYDAQDRLVVTTTALDRFVPSIRAVNLTKGSPEYGEVLTIR</sequence>
<evidence type="ECO:0000313" key="2">
    <source>
        <dbReference type="EMBL" id="EGF12109.1"/>
    </source>
</evidence>
<gene>
    <name evidence="2" type="ORF">HMPREF9123_0089</name>
</gene>
<reference evidence="2 3" key="1">
    <citation type="submission" date="2011-02" db="EMBL/GenBank/DDBJ databases">
        <authorList>
            <person name="Muzny D."/>
            <person name="Qin X."/>
            <person name="Deng J."/>
            <person name="Jiang H."/>
            <person name="Liu Y."/>
            <person name="Qu J."/>
            <person name="Song X.-Z."/>
            <person name="Zhang L."/>
            <person name="Thornton R."/>
            <person name="Coyle M."/>
            <person name="Francisco L."/>
            <person name="Jackson L."/>
            <person name="Javaid M."/>
            <person name="Korchina V."/>
            <person name="Kovar C."/>
            <person name="Mata R."/>
            <person name="Mathew T."/>
            <person name="Ngo R."/>
            <person name="Nguyen L."/>
            <person name="Nguyen N."/>
            <person name="Okwuonu G."/>
            <person name="Ongeri F."/>
            <person name="Pham C."/>
            <person name="Simmons D."/>
            <person name="Wilczek-Boney K."/>
            <person name="Hale W."/>
            <person name="Jakkamsetti A."/>
            <person name="Pham P."/>
            <person name="Ruth R."/>
            <person name="San Lucas F."/>
            <person name="Warren J."/>
            <person name="Zhang J."/>
            <person name="Zhao Z."/>
            <person name="Zhou C."/>
            <person name="Zhu D."/>
            <person name="Lee S."/>
            <person name="Bess C."/>
            <person name="Blankenburg K."/>
            <person name="Forbes L."/>
            <person name="Fu Q."/>
            <person name="Gubbala S."/>
            <person name="Hirani K."/>
            <person name="Jayaseelan J.C."/>
            <person name="Lara F."/>
            <person name="Munidasa M."/>
            <person name="Palculict T."/>
            <person name="Patil S."/>
            <person name="Pu L.-L."/>
            <person name="Saada N."/>
            <person name="Tang L."/>
            <person name="Weissenberger G."/>
            <person name="Zhu Y."/>
            <person name="Hemphill L."/>
            <person name="Shang Y."/>
            <person name="Youmans B."/>
            <person name="Ayvaz T."/>
            <person name="Ross M."/>
            <person name="Santibanez J."/>
            <person name="Aqrawi P."/>
            <person name="Gross S."/>
            <person name="Joshi V."/>
            <person name="Fowler G."/>
            <person name="Nazareth L."/>
            <person name="Reid J."/>
            <person name="Worley K."/>
            <person name="Petrosino J."/>
            <person name="Highlander S."/>
            <person name="Gibbs R."/>
        </authorList>
    </citation>
    <scope>NUCLEOTIDE SEQUENCE [LARGE SCALE GENOMIC DNA]</scope>
    <source>
        <strain evidence="2 3">ATCC BAA-1200</strain>
    </source>
</reference>
<dbReference type="Pfam" id="PF19587">
    <property type="entry name" value="DUF6094"/>
    <property type="match status" value="1"/>
</dbReference>
<dbReference type="HOGENOM" id="CLU_041519_1_0_4"/>
<dbReference type="Gene3D" id="3.40.50.150">
    <property type="entry name" value="Vaccinia Virus protein VP39"/>
    <property type="match status" value="1"/>
</dbReference>